<dbReference type="OrthoDB" id="1079635at2"/>
<feature type="compositionally biased region" description="Polar residues" evidence="1">
    <location>
        <begin position="66"/>
        <end position="75"/>
    </location>
</feature>
<reference evidence="2 3" key="1">
    <citation type="submission" date="2016-11" db="EMBL/GenBank/DDBJ databases">
        <authorList>
            <person name="Jaros S."/>
            <person name="Januszkiewicz K."/>
            <person name="Wedrychowicz H."/>
        </authorList>
    </citation>
    <scope>NUCLEOTIDE SEQUENCE [LARGE SCALE GENOMIC DNA]</scope>
    <source>
        <strain evidence="2 3">KHT3</strain>
    </source>
</reference>
<organism evidence="2 3">
    <name type="scientific">Xylanibacter ruminicola</name>
    <name type="common">Prevotella ruminicola</name>
    <dbReference type="NCBI Taxonomy" id="839"/>
    <lineage>
        <taxon>Bacteria</taxon>
        <taxon>Pseudomonadati</taxon>
        <taxon>Bacteroidota</taxon>
        <taxon>Bacteroidia</taxon>
        <taxon>Bacteroidales</taxon>
        <taxon>Prevotellaceae</taxon>
        <taxon>Xylanibacter</taxon>
    </lineage>
</organism>
<name>A0A1M6UPJ6_XYLRU</name>
<sequence>MKYNEDDPDNLDGLGGMLPAEVLKMLNELLEQMHRTGHINQGSKIEVVYVASGGQHVETIQKQIIASHPNPSLTPRSAEGRLQGKNPSPKGEGNFKERGVDTVKDERNLPEVLATNEAMMLWKKVRDAGYVDDHYQPLISRTQAALLADAMAERLGIKEKWKVFETLWNRNYMRSDYNLALTQQQSLDFQDELKSMFK</sequence>
<evidence type="ECO:0000256" key="1">
    <source>
        <dbReference type="SAM" id="MobiDB-lite"/>
    </source>
</evidence>
<protein>
    <submittedName>
        <fullName evidence="2">Uncharacterized protein</fullName>
    </submittedName>
</protein>
<feature type="region of interest" description="Disordered" evidence="1">
    <location>
        <begin position="66"/>
        <end position="99"/>
    </location>
</feature>
<evidence type="ECO:0000313" key="2">
    <source>
        <dbReference type="EMBL" id="SHK71137.1"/>
    </source>
</evidence>
<dbReference type="AlphaFoldDB" id="A0A1M6UPJ6"/>
<dbReference type="EMBL" id="FRBD01000010">
    <property type="protein sequence ID" value="SHK71137.1"/>
    <property type="molecule type" value="Genomic_DNA"/>
</dbReference>
<accession>A0A1M6UPJ6</accession>
<dbReference type="Proteomes" id="UP000184130">
    <property type="component" value="Unassembled WGS sequence"/>
</dbReference>
<gene>
    <name evidence="2" type="ORF">SAMN05216463_11044</name>
</gene>
<dbReference type="RefSeq" id="WP_073207851.1">
    <property type="nucleotide sequence ID" value="NZ_FRBD01000010.1"/>
</dbReference>
<evidence type="ECO:0000313" key="3">
    <source>
        <dbReference type="Proteomes" id="UP000184130"/>
    </source>
</evidence>
<proteinExistence type="predicted"/>